<dbReference type="InterPro" id="IPR001314">
    <property type="entry name" value="Peptidase_S1A"/>
</dbReference>
<dbReference type="Pfam" id="PF00089">
    <property type="entry name" value="Trypsin"/>
    <property type="match status" value="1"/>
</dbReference>
<protein>
    <submittedName>
        <fullName evidence="10">Chymotrypsin-2-like</fullName>
    </submittedName>
</protein>
<dbReference type="PANTHER" id="PTHR24276:SF96">
    <property type="entry name" value="PEPTIDASE S1 DOMAIN-CONTAINING PROTEIN"/>
    <property type="match status" value="1"/>
</dbReference>
<comment type="similarity">
    <text evidence="1">Belongs to the peptidase S1 family.</text>
</comment>
<reference evidence="10" key="1">
    <citation type="submission" date="2025-08" db="UniProtKB">
        <authorList>
            <consortium name="RefSeq"/>
        </authorList>
    </citation>
    <scope>IDENTIFICATION</scope>
</reference>
<feature type="chain" id="PRO_5027953679" evidence="7">
    <location>
        <begin position="19"/>
        <end position="250"/>
    </location>
</feature>
<evidence type="ECO:0000259" key="8">
    <source>
        <dbReference type="PROSITE" id="PS50240"/>
    </source>
</evidence>
<evidence type="ECO:0000256" key="1">
    <source>
        <dbReference type="ARBA" id="ARBA00007664"/>
    </source>
</evidence>
<dbReference type="PROSITE" id="PS50240">
    <property type="entry name" value="TRYPSIN_DOM"/>
    <property type="match status" value="1"/>
</dbReference>
<dbReference type="InterPro" id="IPR043504">
    <property type="entry name" value="Peptidase_S1_PA_chymotrypsin"/>
</dbReference>
<evidence type="ECO:0000313" key="9">
    <source>
        <dbReference type="Proteomes" id="UP000515204"/>
    </source>
</evidence>
<dbReference type="Proteomes" id="UP000515204">
    <property type="component" value="Unplaced"/>
</dbReference>
<dbReference type="RefSeq" id="XP_014469964.1">
    <property type="nucleotide sequence ID" value="XM_014614478.1"/>
</dbReference>
<dbReference type="KEGG" id="dqu:106741975"/>
<dbReference type="PANTHER" id="PTHR24276">
    <property type="entry name" value="POLYSERASE-RELATED"/>
    <property type="match status" value="1"/>
</dbReference>
<accession>A0A6P3WWD1</accession>
<dbReference type="InterPro" id="IPR018114">
    <property type="entry name" value="TRYPSIN_HIS"/>
</dbReference>
<dbReference type="GeneID" id="106741975"/>
<dbReference type="InterPro" id="IPR033116">
    <property type="entry name" value="TRYPSIN_SER"/>
</dbReference>
<dbReference type="FunFam" id="2.40.10.10:FF:000068">
    <property type="entry name" value="transmembrane protease serine 2"/>
    <property type="match status" value="1"/>
</dbReference>
<name>A0A6P3WWD1_DINQU</name>
<dbReference type="InterPro" id="IPR050430">
    <property type="entry name" value="Peptidase_S1"/>
</dbReference>
<evidence type="ECO:0000256" key="5">
    <source>
        <dbReference type="ARBA" id="ARBA00023157"/>
    </source>
</evidence>
<evidence type="ECO:0000256" key="4">
    <source>
        <dbReference type="ARBA" id="ARBA00022825"/>
    </source>
</evidence>
<sequence length="250" mass="27548">MMQLAYILIAFAVVGIHADEPERLVNAVNTSIDKYPFAVSISKQGHHNCGGAIINKRFILTAAHCVEPYKDKPIMNEMKVLSGTTTLNSGGVLYDIEDMYYHEKYDPQNVGYDIGLIKLAKDIEFNDVQKPVPLPSCDAPIPQGKRVSIVAWGRLFHRGPVSNNLQILNTFYMTYSECQKYHTQKIPAIEFCTFIAPSLGTCNGDSGSAVICDGKIIGVVSAGRPCATGVPDIKTDICSHMDWIQNTMMN</sequence>
<keyword evidence="9" id="KW-1185">Reference proteome</keyword>
<dbReference type="SUPFAM" id="SSF50494">
    <property type="entry name" value="Trypsin-like serine proteases"/>
    <property type="match status" value="1"/>
</dbReference>
<keyword evidence="7" id="KW-0732">Signal</keyword>
<dbReference type="PROSITE" id="PS00135">
    <property type="entry name" value="TRYPSIN_SER"/>
    <property type="match status" value="1"/>
</dbReference>
<organism evidence="9 10">
    <name type="scientific">Dinoponera quadriceps</name>
    <name type="common">South American ant</name>
    <dbReference type="NCBI Taxonomy" id="609295"/>
    <lineage>
        <taxon>Eukaryota</taxon>
        <taxon>Metazoa</taxon>
        <taxon>Ecdysozoa</taxon>
        <taxon>Arthropoda</taxon>
        <taxon>Hexapoda</taxon>
        <taxon>Insecta</taxon>
        <taxon>Pterygota</taxon>
        <taxon>Neoptera</taxon>
        <taxon>Endopterygota</taxon>
        <taxon>Hymenoptera</taxon>
        <taxon>Apocrita</taxon>
        <taxon>Aculeata</taxon>
        <taxon>Formicoidea</taxon>
        <taxon>Formicidae</taxon>
        <taxon>Ponerinae</taxon>
        <taxon>Ponerini</taxon>
        <taxon>Dinoponera</taxon>
    </lineage>
</organism>
<evidence type="ECO:0000313" key="10">
    <source>
        <dbReference type="RefSeq" id="XP_014469964.1"/>
    </source>
</evidence>
<dbReference type="Gene3D" id="2.40.10.10">
    <property type="entry name" value="Trypsin-like serine proteases"/>
    <property type="match status" value="1"/>
</dbReference>
<feature type="domain" description="Peptidase S1" evidence="8">
    <location>
        <begin position="24"/>
        <end position="249"/>
    </location>
</feature>
<evidence type="ECO:0000256" key="2">
    <source>
        <dbReference type="ARBA" id="ARBA00022670"/>
    </source>
</evidence>
<proteinExistence type="inferred from homology"/>
<dbReference type="PRINTS" id="PR00722">
    <property type="entry name" value="CHYMOTRYPSIN"/>
</dbReference>
<gene>
    <name evidence="10" type="primary">LOC106741975</name>
</gene>
<dbReference type="AlphaFoldDB" id="A0A6P3WWD1"/>
<dbReference type="InterPro" id="IPR001254">
    <property type="entry name" value="Trypsin_dom"/>
</dbReference>
<dbReference type="CDD" id="cd00190">
    <property type="entry name" value="Tryp_SPc"/>
    <property type="match status" value="1"/>
</dbReference>
<keyword evidence="2 6" id="KW-0645">Protease</keyword>
<dbReference type="InterPro" id="IPR009003">
    <property type="entry name" value="Peptidase_S1_PA"/>
</dbReference>
<feature type="signal peptide" evidence="7">
    <location>
        <begin position="1"/>
        <end position="18"/>
    </location>
</feature>
<evidence type="ECO:0000256" key="6">
    <source>
        <dbReference type="RuleBase" id="RU363034"/>
    </source>
</evidence>
<evidence type="ECO:0000256" key="7">
    <source>
        <dbReference type="SAM" id="SignalP"/>
    </source>
</evidence>
<evidence type="ECO:0000256" key="3">
    <source>
        <dbReference type="ARBA" id="ARBA00022801"/>
    </source>
</evidence>
<dbReference type="GO" id="GO:0006508">
    <property type="term" value="P:proteolysis"/>
    <property type="evidence" value="ECO:0007669"/>
    <property type="project" value="UniProtKB-KW"/>
</dbReference>
<keyword evidence="4 6" id="KW-0720">Serine protease</keyword>
<dbReference type="GO" id="GO:0004252">
    <property type="term" value="F:serine-type endopeptidase activity"/>
    <property type="evidence" value="ECO:0007669"/>
    <property type="project" value="InterPro"/>
</dbReference>
<keyword evidence="3 6" id="KW-0378">Hydrolase</keyword>
<keyword evidence="5" id="KW-1015">Disulfide bond</keyword>
<dbReference type="PROSITE" id="PS00134">
    <property type="entry name" value="TRYPSIN_HIS"/>
    <property type="match status" value="1"/>
</dbReference>
<dbReference type="OrthoDB" id="6755574at2759"/>
<dbReference type="SMART" id="SM00020">
    <property type="entry name" value="Tryp_SPc"/>
    <property type="match status" value="1"/>
</dbReference>